<dbReference type="AlphaFoldDB" id="A0AA39JNC7"/>
<protein>
    <recommendedName>
        <fullName evidence="1">BTB domain-containing protein</fullName>
    </recommendedName>
</protein>
<dbReference type="SMART" id="SM00225">
    <property type="entry name" value="BTB"/>
    <property type="match status" value="1"/>
</dbReference>
<reference evidence="2" key="1">
    <citation type="submission" date="2023-06" db="EMBL/GenBank/DDBJ databases">
        <authorList>
            <consortium name="Lawrence Berkeley National Laboratory"/>
            <person name="Ahrendt S."/>
            <person name="Sahu N."/>
            <person name="Indic B."/>
            <person name="Wong-Bajracharya J."/>
            <person name="Merenyi Z."/>
            <person name="Ke H.-M."/>
            <person name="Monk M."/>
            <person name="Kocsube S."/>
            <person name="Drula E."/>
            <person name="Lipzen A."/>
            <person name="Balint B."/>
            <person name="Henrissat B."/>
            <person name="Andreopoulos B."/>
            <person name="Martin F.M."/>
            <person name="Harder C.B."/>
            <person name="Rigling D."/>
            <person name="Ford K.L."/>
            <person name="Foster G.D."/>
            <person name="Pangilinan J."/>
            <person name="Papanicolaou A."/>
            <person name="Barry K."/>
            <person name="LaButti K."/>
            <person name="Viragh M."/>
            <person name="Koriabine M."/>
            <person name="Yan M."/>
            <person name="Riley R."/>
            <person name="Champramary S."/>
            <person name="Plett K.L."/>
            <person name="Tsai I.J."/>
            <person name="Slot J."/>
            <person name="Sipos G."/>
            <person name="Plett J."/>
            <person name="Nagy L.G."/>
            <person name="Grigoriev I.V."/>
        </authorList>
    </citation>
    <scope>NUCLEOTIDE SEQUENCE</scope>
    <source>
        <strain evidence="2">FPL87.14</strain>
    </source>
</reference>
<dbReference type="CDD" id="cd18186">
    <property type="entry name" value="BTB_POZ_ZBTB_KLHL-like"/>
    <property type="match status" value="1"/>
</dbReference>
<accession>A0AA39JNC7</accession>
<dbReference type="Proteomes" id="UP001175226">
    <property type="component" value="Unassembled WGS sequence"/>
</dbReference>
<evidence type="ECO:0000313" key="2">
    <source>
        <dbReference type="EMBL" id="KAK0445724.1"/>
    </source>
</evidence>
<gene>
    <name evidence="2" type="ORF">EV421DRAFT_2080105</name>
</gene>
<dbReference type="EMBL" id="JAUEPT010000015">
    <property type="protein sequence ID" value="KAK0445724.1"/>
    <property type="molecule type" value="Genomic_DNA"/>
</dbReference>
<keyword evidence="3" id="KW-1185">Reference proteome</keyword>
<dbReference type="InterPro" id="IPR000210">
    <property type="entry name" value="BTB/POZ_dom"/>
</dbReference>
<evidence type="ECO:0000313" key="3">
    <source>
        <dbReference type="Proteomes" id="UP001175226"/>
    </source>
</evidence>
<dbReference type="Gene3D" id="3.30.710.10">
    <property type="entry name" value="Potassium Channel Kv1.1, Chain A"/>
    <property type="match status" value="1"/>
</dbReference>
<name>A0AA39JNC7_9AGAR</name>
<dbReference type="Pfam" id="PF00651">
    <property type="entry name" value="BTB"/>
    <property type="match status" value="1"/>
</dbReference>
<dbReference type="SUPFAM" id="SSF54695">
    <property type="entry name" value="POZ domain"/>
    <property type="match status" value="1"/>
</dbReference>
<dbReference type="InterPro" id="IPR011333">
    <property type="entry name" value="SKP1/BTB/POZ_sf"/>
</dbReference>
<dbReference type="PROSITE" id="PS50097">
    <property type="entry name" value="BTB"/>
    <property type="match status" value="1"/>
</dbReference>
<evidence type="ECO:0000259" key="1">
    <source>
        <dbReference type="PROSITE" id="PS50097"/>
    </source>
</evidence>
<organism evidence="2 3">
    <name type="scientific">Armillaria borealis</name>
    <dbReference type="NCBI Taxonomy" id="47425"/>
    <lineage>
        <taxon>Eukaryota</taxon>
        <taxon>Fungi</taxon>
        <taxon>Dikarya</taxon>
        <taxon>Basidiomycota</taxon>
        <taxon>Agaricomycotina</taxon>
        <taxon>Agaricomycetes</taxon>
        <taxon>Agaricomycetidae</taxon>
        <taxon>Agaricales</taxon>
        <taxon>Marasmiineae</taxon>
        <taxon>Physalacriaceae</taxon>
        <taxon>Armillaria</taxon>
    </lineage>
</organism>
<sequence>MDNSYSFDGSDTTADVILISCNNIRLYAHKFILSLASPFFKDMFALAQAPTDGTLPTVPMAEDGETIGQILRFCYPIKDPSFEEISALYRVMVVMARKYLMEDLVIRARSELRKFSDAEPLRVFAIAYAMGWKEEATTAANMVLERPSSAKDDDDIPELDLLQSPRIIYRLLKFCEKRLDEALNKAFIDPDEVRISFQSKPSCSAHSLYQYDGEDGPPSTVFRRYLGCFAMQHRAAIRNRPTWETVRIVESHLRYEAKETAWTCPECNICDLPSLFDRFIPEVYLERIQRALSRKFCL</sequence>
<comment type="caution">
    <text evidence="2">The sequence shown here is derived from an EMBL/GenBank/DDBJ whole genome shotgun (WGS) entry which is preliminary data.</text>
</comment>
<feature type="domain" description="BTB" evidence="1">
    <location>
        <begin position="14"/>
        <end position="75"/>
    </location>
</feature>
<proteinExistence type="predicted"/>